<reference evidence="2 3" key="1">
    <citation type="journal article" date="2019" name="Int. J. Syst. Evol. Microbiol.">
        <title>Undibacterium piscinae sp. nov., isolated from Korean shiner intestine.</title>
        <authorList>
            <person name="Lee S.Y."/>
            <person name="Kang W."/>
            <person name="Kim P.S."/>
            <person name="Kim H.S."/>
            <person name="Sung H."/>
            <person name="Shin N.R."/>
            <person name="Whon T.W."/>
            <person name="Yun J.H."/>
            <person name="Lee J.Y."/>
            <person name="Lee J.Y."/>
            <person name="Jung M.J."/>
            <person name="Jeong Y.S."/>
            <person name="Tak E.J."/>
            <person name="Han J.E."/>
            <person name="Hyun D.W."/>
            <person name="Kang M.S."/>
            <person name="Lee K.E."/>
            <person name="Lee B.H."/>
            <person name="Bae J.W."/>
        </authorList>
    </citation>
    <scope>NUCLEOTIDE SEQUENCE [LARGE SCALE GENOMIC DNA]</scope>
    <source>
        <strain evidence="2 3">S11R28</strain>
    </source>
</reference>
<dbReference type="NCBIfam" id="TIGR02595">
    <property type="entry name" value="PEP_CTERM"/>
    <property type="match status" value="1"/>
</dbReference>
<organism evidence="2 3">
    <name type="scientific">Undibacterium piscinae</name>
    <dbReference type="NCBI Taxonomy" id="2495591"/>
    <lineage>
        <taxon>Bacteria</taxon>
        <taxon>Pseudomonadati</taxon>
        <taxon>Pseudomonadota</taxon>
        <taxon>Betaproteobacteria</taxon>
        <taxon>Burkholderiales</taxon>
        <taxon>Oxalobacteraceae</taxon>
        <taxon>Undibacterium</taxon>
    </lineage>
</organism>
<protein>
    <submittedName>
        <fullName evidence="2">PEP-CTERM sorting domain-containing protein</fullName>
    </submittedName>
</protein>
<evidence type="ECO:0000313" key="2">
    <source>
        <dbReference type="EMBL" id="QJQ07789.1"/>
    </source>
</evidence>
<evidence type="ECO:0000313" key="3">
    <source>
        <dbReference type="Proteomes" id="UP000274350"/>
    </source>
</evidence>
<accession>A0A6M4AE19</accession>
<dbReference type="OrthoDB" id="8751508at2"/>
<feature type="domain" description="Ice-binding protein C-terminal" evidence="1">
    <location>
        <begin position="179"/>
        <end position="202"/>
    </location>
</feature>
<dbReference type="EMBL" id="CP051152">
    <property type="protein sequence ID" value="QJQ07789.1"/>
    <property type="molecule type" value="Genomic_DNA"/>
</dbReference>
<proteinExistence type="predicted"/>
<keyword evidence="3" id="KW-1185">Reference proteome</keyword>
<dbReference type="AlphaFoldDB" id="A0A6M4AE19"/>
<gene>
    <name evidence="2" type="ORF">EJG51_015875</name>
</gene>
<name>A0A6M4AE19_9BURK</name>
<dbReference type="InterPro" id="IPR013424">
    <property type="entry name" value="Ice-binding_C"/>
</dbReference>
<evidence type="ECO:0000259" key="1">
    <source>
        <dbReference type="Pfam" id="PF07589"/>
    </source>
</evidence>
<dbReference type="NCBIfam" id="NF038118">
    <property type="entry name" value="PEP_CTERM_CCXG"/>
    <property type="match status" value="1"/>
</dbReference>
<dbReference type="KEGG" id="upi:EJG51_015875"/>
<sequence>MLVLALTGAAHASLITLATGKSSAGAQTSANAYKSVVEAAVANPSSGYGTTTLSSFNSVNNSALFGSNGNIAFDYTVKFNVTNDNSGIWGFRAGVDFGKGGAIFLDGVALGFKSNDMWWNGSYNNTGGVFNYTSMMTAGNHTLSIYGLESCCDGKQQAQFHDSKNTTFTTFNAADGANPVPEPTTLGLLGIGLLAAAGLRRKS</sequence>
<dbReference type="Pfam" id="PF07589">
    <property type="entry name" value="PEP-CTERM"/>
    <property type="match status" value="1"/>
</dbReference>
<dbReference type="Proteomes" id="UP000274350">
    <property type="component" value="Chromosome"/>
</dbReference>